<evidence type="ECO:0000256" key="1">
    <source>
        <dbReference type="ARBA" id="ARBA00022723"/>
    </source>
</evidence>
<keyword evidence="3" id="KW-0862">Zinc</keyword>
<feature type="domain" description="RING-type" evidence="5">
    <location>
        <begin position="9"/>
        <end position="56"/>
    </location>
</feature>
<dbReference type="InterPro" id="IPR001841">
    <property type="entry name" value="Znf_RING"/>
</dbReference>
<sequence length="112" mass="12489">PPIHCLVCCTVCQKIPSQLKKSADPVSTSCRHWFCRQCITYWHQSASSGDSTCPHCGKRSQTNGTVQSKTVLLSADGIMSENRILLVFFSTVNKGEFLYFITLTLFSYAFVS</sequence>
<dbReference type="Ensembl" id="ENSSLUT00000054133.1">
    <property type="protein sequence ID" value="ENSSLUP00000052590.1"/>
    <property type="gene ID" value="ENSSLUG00000022856.1"/>
</dbReference>
<dbReference type="Gene3D" id="3.30.40.10">
    <property type="entry name" value="Zinc/RING finger domain, C3HC4 (zinc finger)"/>
    <property type="match status" value="1"/>
</dbReference>
<evidence type="ECO:0000256" key="4">
    <source>
        <dbReference type="PROSITE-ProRule" id="PRU00175"/>
    </source>
</evidence>
<dbReference type="AlphaFoldDB" id="A0A8D0ACS7"/>
<evidence type="ECO:0000313" key="6">
    <source>
        <dbReference type="Ensembl" id="ENSSLUP00000052590.1"/>
    </source>
</evidence>
<evidence type="ECO:0000313" key="7">
    <source>
        <dbReference type="Proteomes" id="UP000694568"/>
    </source>
</evidence>
<proteinExistence type="predicted"/>
<dbReference type="GeneTree" id="ENSGT01130000278371"/>
<dbReference type="Pfam" id="PF00097">
    <property type="entry name" value="zf-C3HC4"/>
    <property type="match status" value="1"/>
</dbReference>
<keyword evidence="2 4" id="KW-0863">Zinc-finger</keyword>
<evidence type="ECO:0000256" key="2">
    <source>
        <dbReference type="ARBA" id="ARBA00022771"/>
    </source>
</evidence>
<name>A0A8D0ACS7_SANLU</name>
<dbReference type="SMART" id="SM00184">
    <property type="entry name" value="RING"/>
    <property type="match status" value="1"/>
</dbReference>
<dbReference type="SUPFAM" id="SSF57850">
    <property type="entry name" value="RING/U-box"/>
    <property type="match status" value="1"/>
</dbReference>
<accession>A0A8D0ACS7</accession>
<reference evidence="6" key="1">
    <citation type="submission" date="2025-08" db="UniProtKB">
        <authorList>
            <consortium name="Ensembl"/>
        </authorList>
    </citation>
    <scope>IDENTIFICATION</scope>
</reference>
<organism evidence="6 7">
    <name type="scientific">Sander lucioperca</name>
    <name type="common">Pike-perch</name>
    <name type="synonym">Perca lucioperca</name>
    <dbReference type="NCBI Taxonomy" id="283035"/>
    <lineage>
        <taxon>Eukaryota</taxon>
        <taxon>Metazoa</taxon>
        <taxon>Chordata</taxon>
        <taxon>Craniata</taxon>
        <taxon>Vertebrata</taxon>
        <taxon>Euteleostomi</taxon>
        <taxon>Actinopterygii</taxon>
        <taxon>Neopterygii</taxon>
        <taxon>Teleostei</taxon>
        <taxon>Neoteleostei</taxon>
        <taxon>Acanthomorphata</taxon>
        <taxon>Eupercaria</taxon>
        <taxon>Perciformes</taxon>
        <taxon>Percoidei</taxon>
        <taxon>Percidae</taxon>
        <taxon>Luciopercinae</taxon>
        <taxon>Sander</taxon>
    </lineage>
</organism>
<protein>
    <recommendedName>
        <fullName evidence="5">RING-type domain-containing protein</fullName>
    </recommendedName>
</protein>
<dbReference type="PROSITE" id="PS50089">
    <property type="entry name" value="ZF_RING_2"/>
    <property type="match status" value="1"/>
</dbReference>
<dbReference type="InterPro" id="IPR018957">
    <property type="entry name" value="Znf_C3HC4_RING-type"/>
</dbReference>
<dbReference type="InterPro" id="IPR013083">
    <property type="entry name" value="Znf_RING/FYVE/PHD"/>
</dbReference>
<dbReference type="PROSITE" id="PS00518">
    <property type="entry name" value="ZF_RING_1"/>
    <property type="match status" value="1"/>
</dbReference>
<dbReference type="Proteomes" id="UP000694568">
    <property type="component" value="Unplaced"/>
</dbReference>
<reference evidence="6" key="2">
    <citation type="submission" date="2025-09" db="UniProtKB">
        <authorList>
            <consortium name="Ensembl"/>
        </authorList>
    </citation>
    <scope>IDENTIFICATION</scope>
</reference>
<evidence type="ECO:0000259" key="5">
    <source>
        <dbReference type="PROSITE" id="PS50089"/>
    </source>
</evidence>
<dbReference type="GO" id="GO:0008270">
    <property type="term" value="F:zinc ion binding"/>
    <property type="evidence" value="ECO:0007669"/>
    <property type="project" value="UniProtKB-KW"/>
</dbReference>
<evidence type="ECO:0000256" key="3">
    <source>
        <dbReference type="ARBA" id="ARBA00022833"/>
    </source>
</evidence>
<keyword evidence="7" id="KW-1185">Reference proteome</keyword>
<dbReference type="InterPro" id="IPR017907">
    <property type="entry name" value="Znf_RING_CS"/>
</dbReference>
<keyword evidence="1" id="KW-0479">Metal-binding</keyword>